<dbReference type="AlphaFoldDB" id="A0A0F0LMT7"/>
<evidence type="ECO:0000313" key="1">
    <source>
        <dbReference type="EMBL" id="KJL33994.1"/>
    </source>
</evidence>
<reference evidence="1 2" key="1">
    <citation type="submission" date="2015-02" db="EMBL/GenBank/DDBJ databases">
        <title>Draft genome sequences of ten Microbacterium spp. with emphasis on heavy metal contaminated environments.</title>
        <authorList>
            <person name="Corretto E."/>
        </authorList>
    </citation>
    <scope>NUCLEOTIDE SEQUENCE [LARGE SCALE GENOMIC DNA]</scope>
    <source>
        <strain evidence="1 2">ARN176</strain>
    </source>
</reference>
<dbReference type="STRING" id="582680.RS86_01431"/>
<sequence length="37" mass="4007">MPTIPLAAVHASAQHAPAVRRVVLRRGDDRVRTAVMS</sequence>
<accession>A0A0F0LMT7</accession>
<name>A0A0F0LMT7_9MICO</name>
<proteinExistence type="predicted"/>
<gene>
    <name evidence="1" type="ORF">RS86_01431</name>
</gene>
<dbReference type="PATRIC" id="fig|582680.6.peg.1468"/>
<evidence type="ECO:0000313" key="2">
    <source>
        <dbReference type="Proteomes" id="UP000033740"/>
    </source>
</evidence>
<dbReference type="EMBL" id="JYIX01000031">
    <property type="protein sequence ID" value="KJL33994.1"/>
    <property type="molecule type" value="Genomic_DNA"/>
</dbReference>
<dbReference type="Proteomes" id="UP000033740">
    <property type="component" value="Unassembled WGS sequence"/>
</dbReference>
<comment type="caution">
    <text evidence="1">The sequence shown here is derived from an EMBL/GenBank/DDBJ whole genome shotgun (WGS) entry which is preliminary data.</text>
</comment>
<protein>
    <submittedName>
        <fullName evidence="1">Uncharacterized protein</fullName>
    </submittedName>
</protein>
<organism evidence="1 2">
    <name type="scientific">Microbacterium azadirachtae</name>
    <dbReference type="NCBI Taxonomy" id="582680"/>
    <lineage>
        <taxon>Bacteria</taxon>
        <taxon>Bacillati</taxon>
        <taxon>Actinomycetota</taxon>
        <taxon>Actinomycetes</taxon>
        <taxon>Micrococcales</taxon>
        <taxon>Microbacteriaceae</taxon>
        <taxon>Microbacterium</taxon>
    </lineage>
</organism>
<keyword evidence="2" id="KW-1185">Reference proteome</keyword>